<feature type="compositionally biased region" description="Polar residues" evidence="1">
    <location>
        <begin position="76"/>
        <end position="88"/>
    </location>
</feature>
<gene>
    <name evidence="2" type="ORF">C7M84_013463</name>
</gene>
<keyword evidence="3" id="KW-1185">Reference proteome</keyword>
<feature type="compositionally biased region" description="Low complexity" evidence="1">
    <location>
        <begin position="128"/>
        <end position="145"/>
    </location>
</feature>
<comment type="caution">
    <text evidence="2">The sequence shown here is derived from an EMBL/GenBank/DDBJ whole genome shotgun (WGS) entry which is preliminary data.</text>
</comment>
<evidence type="ECO:0000313" key="2">
    <source>
        <dbReference type="EMBL" id="ROT68385.1"/>
    </source>
</evidence>
<reference evidence="2 3" key="1">
    <citation type="submission" date="2018-04" db="EMBL/GenBank/DDBJ databases">
        <authorList>
            <person name="Zhang X."/>
            <person name="Yuan J."/>
            <person name="Li F."/>
            <person name="Xiang J."/>
        </authorList>
    </citation>
    <scope>NUCLEOTIDE SEQUENCE [LARGE SCALE GENOMIC DNA]</scope>
    <source>
        <tissue evidence="2">Muscle</tissue>
    </source>
</reference>
<dbReference type="AlphaFoldDB" id="A0A3R7PEI4"/>
<evidence type="ECO:0000256" key="1">
    <source>
        <dbReference type="SAM" id="MobiDB-lite"/>
    </source>
</evidence>
<sequence length="272" mass="29553">TLKVEVTKYPTQGRVSDVLWIGLHCGCVPAAAHAPPTSPCRYVRNVQWILWQQRTEVPDFPSRSWAPPAPAHKPLRNTSPDVPASGTSPAEPHVLPALAVIVVPREFVEGSCWRECSTRGGGLGAGGRPRLLSNSPPSHSSSSSPAETHRSLPLASLLNTRTAKRRVMGRPGSAGAGICVAAPRSCKARALQCRTRRGWHSFSIANSVYRARGTDFSLPGWKVECRKEFVKVAGDTDAQPCYSCHPLLMEVCAAQLEVQKCNFGFKSFLIMF</sequence>
<organism evidence="2 3">
    <name type="scientific">Penaeus vannamei</name>
    <name type="common">Whiteleg shrimp</name>
    <name type="synonym">Litopenaeus vannamei</name>
    <dbReference type="NCBI Taxonomy" id="6689"/>
    <lineage>
        <taxon>Eukaryota</taxon>
        <taxon>Metazoa</taxon>
        <taxon>Ecdysozoa</taxon>
        <taxon>Arthropoda</taxon>
        <taxon>Crustacea</taxon>
        <taxon>Multicrustacea</taxon>
        <taxon>Malacostraca</taxon>
        <taxon>Eumalacostraca</taxon>
        <taxon>Eucarida</taxon>
        <taxon>Decapoda</taxon>
        <taxon>Dendrobranchiata</taxon>
        <taxon>Penaeoidea</taxon>
        <taxon>Penaeidae</taxon>
        <taxon>Penaeus</taxon>
    </lineage>
</organism>
<name>A0A3R7PEI4_PENVA</name>
<evidence type="ECO:0000313" key="3">
    <source>
        <dbReference type="Proteomes" id="UP000283509"/>
    </source>
</evidence>
<feature type="region of interest" description="Disordered" evidence="1">
    <location>
        <begin position="124"/>
        <end position="155"/>
    </location>
</feature>
<feature type="region of interest" description="Disordered" evidence="1">
    <location>
        <begin position="60"/>
        <end position="90"/>
    </location>
</feature>
<proteinExistence type="predicted"/>
<feature type="non-terminal residue" evidence="2">
    <location>
        <position position="1"/>
    </location>
</feature>
<dbReference type="Proteomes" id="UP000283509">
    <property type="component" value="Unassembled WGS sequence"/>
</dbReference>
<accession>A0A3R7PEI4</accession>
<reference evidence="2 3" key="2">
    <citation type="submission" date="2019-01" db="EMBL/GenBank/DDBJ databases">
        <title>The decoding of complex shrimp genome reveals the adaptation for benthos swimmer, frequently molting mechanism and breeding impact on genome.</title>
        <authorList>
            <person name="Sun Y."/>
            <person name="Gao Y."/>
            <person name="Yu Y."/>
        </authorList>
    </citation>
    <scope>NUCLEOTIDE SEQUENCE [LARGE SCALE GENOMIC DNA]</scope>
    <source>
        <tissue evidence="2">Muscle</tissue>
    </source>
</reference>
<dbReference type="EMBL" id="QCYY01002673">
    <property type="protein sequence ID" value="ROT68385.1"/>
    <property type="molecule type" value="Genomic_DNA"/>
</dbReference>
<protein>
    <submittedName>
        <fullName evidence="2">Uncharacterized protein</fullName>
    </submittedName>
</protein>